<evidence type="ECO:0000256" key="1">
    <source>
        <dbReference type="SAM" id="Phobius"/>
    </source>
</evidence>
<proteinExistence type="predicted"/>
<keyword evidence="3" id="KW-1185">Reference proteome</keyword>
<feature type="transmembrane region" description="Helical" evidence="1">
    <location>
        <begin position="119"/>
        <end position="137"/>
    </location>
</feature>
<keyword evidence="1" id="KW-0812">Transmembrane</keyword>
<dbReference type="Proteomes" id="UP000036987">
    <property type="component" value="Unassembled WGS sequence"/>
</dbReference>
<sequence>MYDSNFCFQQMYEDLMDPSMGVASDYASNFSADPFPISSTTDYNRTSSCLLGVVNTMATTIGGHVSHDQMQPGNGIWVPSEASNQGLGFNEMMSGKCVPLEKSVNNIVKGQWTAEEDELLLFPLPFLLFFFFCLFQINKNKIDQ</sequence>
<organism evidence="2 3">
    <name type="scientific">Zostera marina</name>
    <name type="common">Eelgrass</name>
    <dbReference type="NCBI Taxonomy" id="29655"/>
    <lineage>
        <taxon>Eukaryota</taxon>
        <taxon>Viridiplantae</taxon>
        <taxon>Streptophyta</taxon>
        <taxon>Embryophyta</taxon>
        <taxon>Tracheophyta</taxon>
        <taxon>Spermatophyta</taxon>
        <taxon>Magnoliopsida</taxon>
        <taxon>Liliopsida</taxon>
        <taxon>Zosteraceae</taxon>
        <taxon>Zostera</taxon>
    </lineage>
</organism>
<keyword evidence="1" id="KW-0472">Membrane</keyword>
<accession>A0A0K9NRL9</accession>
<gene>
    <name evidence="2" type="ORF">ZOSMA_68G00210</name>
</gene>
<keyword evidence="1" id="KW-1133">Transmembrane helix</keyword>
<evidence type="ECO:0000313" key="3">
    <source>
        <dbReference type="Proteomes" id="UP000036987"/>
    </source>
</evidence>
<name>A0A0K9NRL9_ZOSMR</name>
<protein>
    <submittedName>
        <fullName evidence="2">Uncharacterized protein</fullName>
    </submittedName>
</protein>
<dbReference type="EMBL" id="LFYR01001785">
    <property type="protein sequence ID" value="KMZ59434.1"/>
    <property type="molecule type" value="Genomic_DNA"/>
</dbReference>
<reference evidence="3" key="1">
    <citation type="journal article" date="2016" name="Nature">
        <title>The genome of the seagrass Zostera marina reveals angiosperm adaptation to the sea.</title>
        <authorList>
            <person name="Olsen J.L."/>
            <person name="Rouze P."/>
            <person name="Verhelst B."/>
            <person name="Lin Y.-C."/>
            <person name="Bayer T."/>
            <person name="Collen J."/>
            <person name="Dattolo E."/>
            <person name="De Paoli E."/>
            <person name="Dittami S."/>
            <person name="Maumus F."/>
            <person name="Michel G."/>
            <person name="Kersting A."/>
            <person name="Lauritano C."/>
            <person name="Lohaus R."/>
            <person name="Toepel M."/>
            <person name="Tonon T."/>
            <person name="Vanneste K."/>
            <person name="Amirebrahimi M."/>
            <person name="Brakel J."/>
            <person name="Bostroem C."/>
            <person name="Chovatia M."/>
            <person name="Grimwood J."/>
            <person name="Jenkins J.W."/>
            <person name="Jueterbock A."/>
            <person name="Mraz A."/>
            <person name="Stam W.T."/>
            <person name="Tice H."/>
            <person name="Bornberg-Bauer E."/>
            <person name="Green P.J."/>
            <person name="Pearson G.A."/>
            <person name="Procaccini G."/>
            <person name="Duarte C.M."/>
            <person name="Schmutz J."/>
            <person name="Reusch T.B.H."/>
            <person name="Van de Peer Y."/>
        </authorList>
    </citation>
    <scope>NUCLEOTIDE SEQUENCE [LARGE SCALE GENOMIC DNA]</scope>
    <source>
        <strain evidence="3">cv. Finnish</strain>
    </source>
</reference>
<dbReference type="AlphaFoldDB" id="A0A0K9NRL9"/>
<evidence type="ECO:0000313" key="2">
    <source>
        <dbReference type="EMBL" id="KMZ59434.1"/>
    </source>
</evidence>
<comment type="caution">
    <text evidence="2">The sequence shown here is derived from an EMBL/GenBank/DDBJ whole genome shotgun (WGS) entry which is preliminary data.</text>
</comment>